<dbReference type="InterPro" id="IPR009006">
    <property type="entry name" value="Ala_racemase/Decarboxylase_C"/>
</dbReference>
<evidence type="ECO:0000256" key="5">
    <source>
        <dbReference type="ARBA" id="ARBA00022741"/>
    </source>
</evidence>
<keyword evidence="10 13" id="KW-0413">Isomerase</keyword>
<dbReference type="SUPFAM" id="SSF53623">
    <property type="entry name" value="MurD-like peptide ligases, catalytic domain"/>
    <property type="match status" value="1"/>
</dbReference>
<dbReference type="SUPFAM" id="SSF51419">
    <property type="entry name" value="PLP-binding barrel"/>
    <property type="match status" value="1"/>
</dbReference>
<dbReference type="InterPro" id="IPR013221">
    <property type="entry name" value="Mur_ligase_cen"/>
</dbReference>
<dbReference type="SUPFAM" id="SSF50621">
    <property type="entry name" value="Alanine racemase C-terminal domain-like"/>
    <property type="match status" value="1"/>
</dbReference>
<feature type="binding site" evidence="13 15">
    <location>
        <position position="586"/>
    </location>
    <ligand>
        <name>substrate</name>
    </ligand>
</feature>
<dbReference type="UniPathway" id="UPA00042">
    <property type="reaction ID" value="UER00497"/>
</dbReference>
<evidence type="ECO:0000256" key="2">
    <source>
        <dbReference type="ARBA" id="ARBA00022490"/>
    </source>
</evidence>
<comment type="function">
    <text evidence="13">Catalyzes the interconversion of L-alanine and D-alanine. May also act on other amino acids.</text>
</comment>
<feature type="active site" description="Proton acceptor; specific for L-alanine" evidence="13">
    <location>
        <position position="714"/>
    </location>
</feature>
<dbReference type="GO" id="GO:0005524">
    <property type="term" value="F:ATP binding"/>
    <property type="evidence" value="ECO:0007669"/>
    <property type="project" value="UniProtKB-KW"/>
</dbReference>
<dbReference type="InterPro" id="IPR036565">
    <property type="entry name" value="Mur-like_cat_sf"/>
</dbReference>
<dbReference type="GO" id="GO:0051301">
    <property type="term" value="P:cell division"/>
    <property type="evidence" value="ECO:0007669"/>
    <property type="project" value="UniProtKB-KW"/>
</dbReference>
<reference evidence="17 18" key="1">
    <citation type="submission" date="2016-10" db="EMBL/GenBank/DDBJ databases">
        <authorList>
            <person name="de Groot N.N."/>
        </authorList>
    </citation>
    <scope>NUCLEOTIDE SEQUENCE [LARGE SCALE GENOMIC DNA]</scope>
    <source>
        <strain evidence="17 18">ATCC 51969</strain>
    </source>
</reference>
<evidence type="ECO:0000256" key="9">
    <source>
        <dbReference type="ARBA" id="ARBA00022984"/>
    </source>
</evidence>
<evidence type="ECO:0000256" key="13">
    <source>
        <dbReference type="HAMAP-Rule" id="MF_01201"/>
    </source>
</evidence>
<dbReference type="Gene3D" id="3.40.1190.10">
    <property type="entry name" value="Mur-like, catalytic domain"/>
    <property type="match status" value="1"/>
</dbReference>
<keyword evidence="11" id="KW-0131">Cell cycle</keyword>
<dbReference type="InterPro" id="IPR000821">
    <property type="entry name" value="Ala_racemase"/>
</dbReference>
<dbReference type="NCBIfam" id="TIGR00492">
    <property type="entry name" value="alr"/>
    <property type="match status" value="1"/>
</dbReference>
<dbReference type="SMART" id="SM01005">
    <property type="entry name" value="Ala_racemase_C"/>
    <property type="match status" value="1"/>
</dbReference>
<dbReference type="CDD" id="cd00430">
    <property type="entry name" value="PLPDE_III_AR"/>
    <property type="match status" value="1"/>
</dbReference>
<proteinExistence type="inferred from homology"/>
<evidence type="ECO:0000256" key="15">
    <source>
        <dbReference type="PIRSR" id="PIRSR600821-52"/>
    </source>
</evidence>
<dbReference type="Gene3D" id="3.20.20.10">
    <property type="entry name" value="Alanine racemase"/>
    <property type="match status" value="1"/>
</dbReference>
<dbReference type="GO" id="GO:0008360">
    <property type="term" value="P:regulation of cell shape"/>
    <property type="evidence" value="ECO:0007669"/>
    <property type="project" value="UniProtKB-KW"/>
</dbReference>
<comment type="similarity">
    <text evidence="13">Belongs to the alanine racemase family.</text>
</comment>
<dbReference type="RefSeq" id="WP_074964015.1">
    <property type="nucleotide sequence ID" value="NZ_FONS01000006.1"/>
</dbReference>
<feature type="modified residue" description="N6-(pyridoxal phosphate)lysine" evidence="13 14">
    <location>
        <position position="489"/>
    </location>
</feature>
<dbReference type="InterPro" id="IPR004101">
    <property type="entry name" value="Mur_ligase_C"/>
</dbReference>
<dbReference type="Gene3D" id="2.40.37.10">
    <property type="entry name" value="Lyase, Ornithine Decarboxylase, Chain A, domain 1"/>
    <property type="match status" value="1"/>
</dbReference>
<keyword evidence="12" id="KW-0961">Cell wall biogenesis/degradation</keyword>
<dbReference type="InterPro" id="IPR001608">
    <property type="entry name" value="Ala_racemase_N"/>
</dbReference>
<dbReference type="EC" id="5.1.1.1" evidence="13"/>
<dbReference type="Proteomes" id="UP000183129">
    <property type="component" value="Unassembled WGS sequence"/>
</dbReference>
<keyword evidence="3 17" id="KW-0436">Ligase</keyword>
<keyword evidence="5" id="KW-0547">Nucleotide-binding</keyword>
<keyword evidence="9" id="KW-0573">Peptidoglycan synthesis</keyword>
<dbReference type="PANTHER" id="PTHR43024">
    <property type="entry name" value="UDP-N-ACETYLMURAMOYL-TRIPEPTIDE--D-ALANYL-D-ALANINE LIGASE"/>
    <property type="match status" value="1"/>
</dbReference>
<comment type="cofactor">
    <cofactor evidence="1 13 14">
        <name>pyridoxal 5'-phosphate</name>
        <dbReference type="ChEBI" id="CHEBI:597326"/>
    </cofactor>
</comment>
<evidence type="ECO:0000256" key="3">
    <source>
        <dbReference type="ARBA" id="ARBA00022598"/>
    </source>
</evidence>
<dbReference type="Pfam" id="PF02875">
    <property type="entry name" value="Mur_ligase_C"/>
    <property type="match status" value="1"/>
</dbReference>
<sequence length="819" mass="90771">MTETSYTMQQLAGILNPVNFVPKTQSRINQLLIDSRKVMDPEHALFFAVKAQRDGHEFIADAYAAGVRKFVISDSEWQNKFPEASFLVVSDVITALQQIAAAHRSVFKIPVIGITGSNGKTIVKEWLAQLLNADYKIVRSPKSFNSQIGVPLSVWQMNSGHTLGIFEAGISRTGEMAKLAGVLQPTIGILTNLGEAHAEGFSGKPEKLSEKLRLFDHTDLFIYSPDYTSGLPAKSLPGSTKFSWSFSQPADLQITGMRQEQAGTTLDALYQGTSLSVYLPFKDRASLENGVICWSVLLALGYEPAVVKSKLSELVPVNMRLSLKNGINQCSIIDDSYSADTSSLAIALDFLKLQKQHNKKTVILSDLHETGRTDTELYAEIAAMLSQKEISRLVGIGPHIKSVEELFDLETVFFDSTADFISAFPQLHFSQETILVKGARKFGFEQISKLLTQKVHDTIMEIDLNAIAHNLRYYQTQLSPGVKLMAMVKAFSYGSGSFEIANLLQYHQVDYLTVAYADEGIALRKSGITLPIMVMSPEPSAFEAMLKYKLEPELYSFEILNAFIAFLPQEQKDYPVHLKVDTGMRRLGFEEPDLPVLLKVLKDTGKLKVISAFSHLAGSEDELHEEFTLGQIGRFKAFAFVLRNELGYDFIRHICNTSAITRYPDAQFEMVRLGIGLYGFDSGKPDTSDLQVVAKLKTTVTQVKRIAPGETVGYGRRGILPQGGQIATVKIGYADGYRRSFGNGIGMMLVNGKPARTIGAIAMDMCMLDVTGIDVHTDDEVIVFNEELTIVDLAAQIGTIPYEILTNISQRVKRIYFYE</sequence>
<dbReference type="PANTHER" id="PTHR43024:SF1">
    <property type="entry name" value="UDP-N-ACETYLMURAMOYL-TRIPEPTIDE--D-ALANYL-D-ALANINE LIGASE"/>
    <property type="match status" value="1"/>
</dbReference>
<dbReference type="InterPro" id="IPR005863">
    <property type="entry name" value="UDP-N-AcMur_synth"/>
</dbReference>
<dbReference type="InterPro" id="IPR036615">
    <property type="entry name" value="Mur_ligase_C_dom_sf"/>
</dbReference>
<evidence type="ECO:0000313" key="17">
    <source>
        <dbReference type="EMBL" id="SFF17989.1"/>
    </source>
</evidence>
<accession>A0A1I2GLT9</accession>
<keyword evidence="4" id="KW-0132">Cell division</keyword>
<dbReference type="GO" id="GO:0071555">
    <property type="term" value="P:cell wall organization"/>
    <property type="evidence" value="ECO:0007669"/>
    <property type="project" value="UniProtKB-KW"/>
</dbReference>
<evidence type="ECO:0000256" key="8">
    <source>
        <dbReference type="ARBA" id="ARBA00022960"/>
    </source>
</evidence>
<dbReference type="SUPFAM" id="SSF53244">
    <property type="entry name" value="MurD-like peptide ligases, peptide-binding domain"/>
    <property type="match status" value="1"/>
</dbReference>
<dbReference type="Pfam" id="PF08245">
    <property type="entry name" value="Mur_ligase_M"/>
    <property type="match status" value="1"/>
</dbReference>
<feature type="active site" description="Proton acceptor; specific for D-alanine" evidence="13">
    <location>
        <position position="489"/>
    </location>
</feature>
<dbReference type="EMBL" id="FONS01000006">
    <property type="protein sequence ID" value="SFF17989.1"/>
    <property type="molecule type" value="Genomic_DNA"/>
</dbReference>
<dbReference type="GO" id="GO:0047480">
    <property type="term" value="F:UDP-N-acetylmuramoyl-tripeptide-D-alanyl-D-alanine ligase activity"/>
    <property type="evidence" value="ECO:0007669"/>
    <property type="project" value="InterPro"/>
</dbReference>
<comment type="pathway">
    <text evidence="13">Amino-acid biosynthesis; D-alanine biosynthesis; D-alanine from L-alanine: step 1/1.</text>
</comment>
<feature type="domain" description="Alanine racemase C-terminal" evidence="16">
    <location>
        <begin position="693"/>
        <end position="817"/>
    </location>
</feature>
<dbReference type="SUPFAM" id="SSF63418">
    <property type="entry name" value="MurE/MurF N-terminal domain"/>
    <property type="match status" value="1"/>
</dbReference>
<feature type="binding site" evidence="13 15">
    <location>
        <position position="763"/>
    </location>
    <ligand>
        <name>substrate</name>
    </ligand>
</feature>
<organism evidence="17 18">
    <name type="scientific">Pedobacter antarcticus</name>
    <dbReference type="NCBI Taxonomy" id="34086"/>
    <lineage>
        <taxon>Bacteria</taxon>
        <taxon>Pseudomonadati</taxon>
        <taxon>Bacteroidota</taxon>
        <taxon>Sphingobacteriia</taxon>
        <taxon>Sphingobacteriales</taxon>
        <taxon>Sphingobacteriaceae</taxon>
        <taxon>Pedobacter</taxon>
    </lineage>
</organism>
<evidence type="ECO:0000256" key="1">
    <source>
        <dbReference type="ARBA" id="ARBA00001933"/>
    </source>
</evidence>
<keyword evidence="8" id="KW-0133">Cell shape</keyword>
<evidence type="ECO:0000313" key="18">
    <source>
        <dbReference type="Proteomes" id="UP000183129"/>
    </source>
</evidence>
<dbReference type="GO" id="GO:0009252">
    <property type="term" value="P:peptidoglycan biosynthetic process"/>
    <property type="evidence" value="ECO:0007669"/>
    <property type="project" value="UniProtKB-KW"/>
</dbReference>
<evidence type="ECO:0000256" key="4">
    <source>
        <dbReference type="ARBA" id="ARBA00022618"/>
    </source>
</evidence>
<dbReference type="Gene3D" id="3.40.1390.10">
    <property type="entry name" value="MurE/MurF, N-terminal domain"/>
    <property type="match status" value="1"/>
</dbReference>
<evidence type="ECO:0000256" key="12">
    <source>
        <dbReference type="ARBA" id="ARBA00023316"/>
    </source>
</evidence>
<comment type="catalytic activity">
    <reaction evidence="13">
        <text>L-alanine = D-alanine</text>
        <dbReference type="Rhea" id="RHEA:20249"/>
        <dbReference type="ChEBI" id="CHEBI:57416"/>
        <dbReference type="ChEBI" id="CHEBI:57972"/>
        <dbReference type="EC" id="5.1.1.1"/>
    </reaction>
</comment>
<gene>
    <name evidence="17" type="ORF">SAMN03003324_02701</name>
</gene>
<dbReference type="GO" id="GO:0030632">
    <property type="term" value="P:D-alanine biosynthetic process"/>
    <property type="evidence" value="ECO:0007669"/>
    <property type="project" value="UniProtKB-UniRule"/>
</dbReference>
<dbReference type="STRING" id="34086.SAMN04488084_105247"/>
<dbReference type="Pfam" id="PF01168">
    <property type="entry name" value="Ala_racemase_N"/>
    <property type="match status" value="1"/>
</dbReference>
<dbReference type="InterPro" id="IPR035911">
    <property type="entry name" value="MurE/MurF_N"/>
</dbReference>
<dbReference type="InterPro" id="IPR011079">
    <property type="entry name" value="Ala_racemase_C"/>
</dbReference>
<dbReference type="NCBIfam" id="TIGR01143">
    <property type="entry name" value="murF"/>
    <property type="match status" value="1"/>
</dbReference>
<dbReference type="PRINTS" id="PR00992">
    <property type="entry name" value="ALARACEMASE"/>
</dbReference>
<keyword evidence="2" id="KW-0963">Cytoplasm</keyword>
<dbReference type="InterPro" id="IPR051046">
    <property type="entry name" value="MurCDEF_CellWall_CoF430Synth"/>
</dbReference>
<evidence type="ECO:0000259" key="16">
    <source>
        <dbReference type="SMART" id="SM01005"/>
    </source>
</evidence>
<evidence type="ECO:0000256" key="6">
    <source>
        <dbReference type="ARBA" id="ARBA00022840"/>
    </source>
</evidence>
<evidence type="ECO:0000256" key="11">
    <source>
        <dbReference type="ARBA" id="ARBA00023306"/>
    </source>
</evidence>
<evidence type="ECO:0000256" key="7">
    <source>
        <dbReference type="ARBA" id="ARBA00022898"/>
    </source>
</evidence>
<dbReference type="Pfam" id="PF00842">
    <property type="entry name" value="Ala_racemase_C"/>
    <property type="match status" value="1"/>
</dbReference>
<dbReference type="GO" id="GO:0030170">
    <property type="term" value="F:pyridoxal phosphate binding"/>
    <property type="evidence" value="ECO:0007669"/>
    <property type="project" value="UniProtKB-UniRule"/>
</dbReference>
<protein>
    <recommendedName>
        <fullName evidence="13">Alanine racemase</fullName>
        <ecNumber evidence="13">5.1.1.1</ecNumber>
    </recommendedName>
</protein>
<dbReference type="AlphaFoldDB" id="A0A1I2GLT9"/>
<keyword evidence="7 13" id="KW-0663">Pyridoxal phosphate</keyword>
<dbReference type="NCBIfam" id="NF008897">
    <property type="entry name" value="PRK11930.1"/>
    <property type="match status" value="1"/>
</dbReference>
<keyword evidence="6" id="KW-0067">ATP-binding</keyword>
<evidence type="ECO:0000256" key="14">
    <source>
        <dbReference type="PIRSR" id="PIRSR600821-50"/>
    </source>
</evidence>
<dbReference type="HAMAP" id="MF_01201">
    <property type="entry name" value="Ala_racemase"/>
    <property type="match status" value="1"/>
</dbReference>
<name>A0A1I2GLT9_9SPHI</name>
<dbReference type="GO" id="GO:0008784">
    <property type="term" value="F:alanine racemase activity"/>
    <property type="evidence" value="ECO:0007669"/>
    <property type="project" value="UniProtKB-UniRule"/>
</dbReference>
<dbReference type="InterPro" id="IPR029066">
    <property type="entry name" value="PLP-binding_barrel"/>
</dbReference>
<dbReference type="Gene3D" id="3.90.190.20">
    <property type="entry name" value="Mur ligase, C-terminal domain"/>
    <property type="match status" value="1"/>
</dbReference>
<evidence type="ECO:0000256" key="10">
    <source>
        <dbReference type="ARBA" id="ARBA00023235"/>
    </source>
</evidence>